<name>A0A2S7FDY1_CLOBU</name>
<sequence>MFLLSKDTITKKVIGTVSEKDCPSCKKKSYWELCIVTHWFSILTIPIIPYKKSNCLVCDNCDYCIELSYDEFETIHNEILSGLKRTEPDALKYINKNQLQINYLKTLEAYK</sequence>
<evidence type="ECO:0008006" key="4">
    <source>
        <dbReference type="Google" id="ProtNLM"/>
    </source>
</evidence>
<protein>
    <recommendedName>
        <fullName evidence="4">Zinc-ribbon 15 domain-containing protein</fullName>
    </recommendedName>
</protein>
<comment type="caution">
    <text evidence="2">The sequence shown here is derived from an EMBL/GenBank/DDBJ whole genome shotgun (WGS) entry which is preliminary data.</text>
</comment>
<accession>A0A2S7FDY1</accession>
<evidence type="ECO:0000313" key="2">
    <source>
        <dbReference type="EMBL" id="PPV17164.1"/>
    </source>
</evidence>
<dbReference type="EMBL" id="LRDH01000046">
    <property type="protein sequence ID" value="PPV17093.1"/>
    <property type="molecule type" value="Genomic_DNA"/>
</dbReference>
<organism evidence="2 3">
    <name type="scientific">Clostridium butyricum</name>
    <dbReference type="NCBI Taxonomy" id="1492"/>
    <lineage>
        <taxon>Bacteria</taxon>
        <taxon>Bacillati</taxon>
        <taxon>Bacillota</taxon>
        <taxon>Clostridia</taxon>
        <taxon>Eubacteriales</taxon>
        <taxon>Clostridiaceae</taxon>
        <taxon>Clostridium</taxon>
    </lineage>
</organism>
<gene>
    <name evidence="1" type="ORF">AWN73_08470</name>
    <name evidence="2" type="ORF">AWN73_08845</name>
</gene>
<evidence type="ECO:0000313" key="1">
    <source>
        <dbReference type="EMBL" id="PPV17093.1"/>
    </source>
</evidence>
<dbReference type="Proteomes" id="UP000238081">
    <property type="component" value="Unassembled WGS sequence"/>
</dbReference>
<dbReference type="RefSeq" id="WP_027635967.1">
    <property type="nucleotide sequence ID" value="NZ_CANCWB010000001.1"/>
</dbReference>
<dbReference type="AlphaFoldDB" id="A0A2S7FDY1"/>
<proteinExistence type="predicted"/>
<evidence type="ECO:0000313" key="3">
    <source>
        <dbReference type="Proteomes" id="UP000238081"/>
    </source>
</evidence>
<reference evidence="2 3" key="1">
    <citation type="submission" date="2016-01" db="EMBL/GenBank/DDBJ databases">
        <title>Characterization of the Clostridium difficile lineages that are prevalent in Hong Kong and China.</title>
        <authorList>
            <person name="Kwok J.S.-L."/>
            <person name="Lam W.-Y."/>
            <person name="Ip M."/>
            <person name="Chan T.-F."/>
            <person name="Hawkey P.M."/>
            <person name="Tsui S.K.-W."/>
        </authorList>
    </citation>
    <scope>NUCLEOTIDE SEQUENCE [LARGE SCALE GENOMIC DNA]</scope>
    <source>
        <strain evidence="2 3">300064</strain>
    </source>
</reference>
<dbReference type="EMBL" id="LRDH01000046">
    <property type="protein sequence ID" value="PPV17164.1"/>
    <property type="molecule type" value="Genomic_DNA"/>
</dbReference>